<dbReference type="EMBL" id="OU893348">
    <property type="protein sequence ID" value="CAG9787494.1"/>
    <property type="molecule type" value="Genomic_DNA"/>
</dbReference>
<dbReference type="Proteomes" id="UP001153714">
    <property type="component" value="Chromosome 17"/>
</dbReference>
<keyword evidence="2" id="KW-1185">Reference proteome</keyword>
<proteinExistence type="predicted"/>
<evidence type="ECO:0000313" key="2">
    <source>
        <dbReference type="Proteomes" id="UP001153714"/>
    </source>
</evidence>
<sequence>MVLVKIKLLLQNGTVQIQERLDDLQGILENMKMTSENKVGQCLDAKQNETSALAEKALHQMVVCGYALIGHDPAEAVRKVLTLKTMITSSMKPLFDQKQEVLGLLKVCGHDHDSLKKVIKCVISKSPSIKTTMMGITGKLIDGVVSLTKLMAHGAMHEACLIEVIKTTEDEAFQIVKQTQNCVYGKVNSTEIQEEVDKYINENNATVIDITGSNKIDNKDDSDLNDMIRRMLVKDKVNDLDSLKKKLNKSRVGDTGNEI</sequence>
<reference evidence="1" key="1">
    <citation type="submission" date="2021-12" db="EMBL/GenBank/DDBJ databases">
        <authorList>
            <person name="King R."/>
        </authorList>
    </citation>
    <scope>NUCLEOTIDE SEQUENCE</scope>
</reference>
<dbReference type="OrthoDB" id="7415219at2759"/>
<accession>A0A9N9WDI1</accession>
<reference evidence="1" key="2">
    <citation type="submission" date="2022-10" db="EMBL/GenBank/DDBJ databases">
        <authorList>
            <consortium name="ENA_rothamsted_submissions"/>
            <consortium name="culmorum"/>
            <person name="King R."/>
        </authorList>
    </citation>
    <scope>NUCLEOTIDE SEQUENCE</scope>
</reference>
<gene>
    <name evidence="1" type="ORF">DIATSA_LOCUS5368</name>
</gene>
<protein>
    <submittedName>
        <fullName evidence="1">Uncharacterized protein</fullName>
    </submittedName>
</protein>
<dbReference type="AlphaFoldDB" id="A0A9N9WDI1"/>
<evidence type="ECO:0000313" key="1">
    <source>
        <dbReference type="EMBL" id="CAG9787494.1"/>
    </source>
</evidence>
<name>A0A9N9WDI1_9NEOP</name>
<organism evidence="1 2">
    <name type="scientific">Diatraea saccharalis</name>
    <name type="common">sugarcane borer</name>
    <dbReference type="NCBI Taxonomy" id="40085"/>
    <lineage>
        <taxon>Eukaryota</taxon>
        <taxon>Metazoa</taxon>
        <taxon>Ecdysozoa</taxon>
        <taxon>Arthropoda</taxon>
        <taxon>Hexapoda</taxon>
        <taxon>Insecta</taxon>
        <taxon>Pterygota</taxon>
        <taxon>Neoptera</taxon>
        <taxon>Endopterygota</taxon>
        <taxon>Lepidoptera</taxon>
        <taxon>Glossata</taxon>
        <taxon>Ditrysia</taxon>
        <taxon>Pyraloidea</taxon>
        <taxon>Crambidae</taxon>
        <taxon>Crambinae</taxon>
        <taxon>Diatraea</taxon>
    </lineage>
</organism>